<name>A0AA37GIR0_9PEZI</name>
<dbReference type="Proteomes" id="UP001055172">
    <property type="component" value="Unassembled WGS sequence"/>
</dbReference>
<evidence type="ECO:0000256" key="1">
    <source>
        <dbReference type="SAM" id="MobiDB-lite"/>
    </source>
</evidence>
<comment type="caution">
    <text evidence="2">The sequence shown here is derived from an EMBL/GenBank/DDBJ whole genome shotgun (WGS) entry which is preliminary data.</text>
</comment>
<proteinExistence type="predicted"/>
<organism evidence="2 3">
    <name type="scientific">Colletotrichum liriopes</name>
    <dbReference type="NCBI Taxonomy" id="708192"/>
    <lineage>
        <taxon>Eukaryota</taxon>
        <taxon>Fungi</taxon>
        <taxon>Dikarya</taxon>
        <taxon>Ascomycota</taxon>
        <taxon>Pezizomycotina</taxon>
        <taxon>Sordariomycetes</taxon>
        <taxon>Hypocreomycetidae</taxon>
        <taxon>Glomerellales</taxon>
        <taxon>Glomerellaceae</taxon>
        <taxon>Colletotrichum</taxon>
        <taxon>Colletotrichum spaethianum species complex</taxon>
    </lineage>
</organism>
<accession>A0AA37GIR0</accession>
<keyword evidence="3" id="KW-1185">Reference proteome</keyword>
<sequence length="116" mass="12859">MLAVETSINVDQPKSKDLEIAEKQPSLPESAGEDLTAGQVELLDVAEISLQQNGISHAFMRELLEDEKAQKKLARKVDLTLLPLLMGTHLLQYIDKQALSYGTVFDLFETTNTTQS</sequence>
<feature type="compositionally biased region" description="Polar residues" evidence="1">
    <location>
        <begin position="1"/>
        <end position="12"/>
    </location>
</feature>
<gene>
    <name evidence="2" type="ORF">ColLi_04295</name>
</gene>
<dbReference type="AlphaFoldDB" id="A0AA37GIR0"/>
<evidence type="ECO:0000313" key="3">
    <source>
        <dbReference type="Proteomes" id="UP001055172"/>
    </source>
</evidence>
<evidence type="ECO:0000313" key="2">
    <source>
        <dbReference type="EMBL" id="GJC81457.1"/>
    </source>
</evidence>
<feature type="region of interest" description="Disordered" evidence="1">
    <location>
        <begin position="1"/>
        <end position="32"/>
    </location>
</feature>
<protein>
    <submittedName>
        <fullName evidence="2">Transporter C757.13</fullName>
    </submittedName>
</protein>
<reference evidence="2 3" key="1">
    <citation type="submission" date="2021-07" db="EMBL/GenBank/DDBJ databases">
        <title>Genome data of Colletotrichum spaethianum.</title>
        <authorList>
            <person name="Utami Y.D."/>
            <person name="Hiruma K."/>
        </authorList>
    </citation>
    <scope>NUCLEOTIDE SEQUENCE [LARGE SCALE GENOMIC DNA]</scope>
    <source>
        <strain evidence="2 3">MAFF 242679</strain>
    </source>
</reference>
<feature type="compositionally biased region" description="Basic and acidic residues" evidence="1">
    <location>
        <begin position="13"/>
        <end position="22"/>
    </location>
</feature>
<dbReference type="EMBL" id="BPPX01000007">
    <property type="protein sequence ID" value="GJC81457.1"/>
    <property type="molecule type" value="Genomic_DNA"/>
</dbReference>